<accession>A0A498I7Y1</accession>
<dbReference type="PANTHER" id="PTHR10161:SF14">
    <property type="entry name" value="TARTRATE-RESISTANT ACID PHOSPHATASE TYPE 5"/>
    <property type="match status" value="1"/>
</dbReference>
<sequence>MAIPFKNYRTSIFFLILSFALCLVITSAELQRFDHPTKQDGSLSFLVIGDWGRRGDFNQSQVAFQMGKIGDKLNIDFVVSTGDNFYDNGLISEHDTAFEESFTKIYTEESLQKQWYSEAQLSPLLRKIDSRWLCLRSFIVNTELAEIFFVDTTPLVDMYFTNADEHTYDWRGIVPRKAYIANLLKDVEFALKTSPAKWKIVVGHHAIRSVGHHGDTQELINQLLPILRANDVDFYMNGHNHCLEHVSDLESPIQFLTSGAGSKAWRGDVKGLSKEGLNFFYDGQGFMSVKLNPTDAEIAFYDVFGKMGKIRAKLNIDFVISTVLGNHDYRGNALAQLSPVLRKMDNRWLCLKSFLVNTQVADFFFIDTNPFVDKYFSDLDFALRNSSAKWKVVVGHHTIRSIGHHGDTKEVVDQILPILEVTSYAAMHERERERYVE</sequence>
<comment type="catalytic activity">
    <reaction evidence="1">
        <text>a phosphate monoester + H2O = an alcohol + phosphate</text>
        <dbReference type="Rhea" id="RHEA:15017"/>
        <dbReference type="ChEBI" id="CHEBI:15377"/>
        <dbReference type="ChEBI" id="CHEBI:30879"/>
        <dbReference type="ChEBI" id="CHEBI:43474"/>
        <dbReference type="ChEBI" id="CHEBI:67140"/>
        <dbReference type="EC" id="3.1.3.2"/>
    </reaction>
</comment>
<keyword evidence="15" id="KW-1185">Reference proteome</keyword>
<reference evidence="14 15" key="1">
    <citation type="submission" date="2018-10" db="EMBL/GenBank/DDBJ databases">
        <title>A high-quality apple genome assembly.</title>
        <authorList>
            <person name="Hu J."/>
        </authorList>
    </citation>
    <scope>NUCLEOTIDE SEQUENCE [LARGE SCALE GENOMIC DNA]</scope>
    <source>
        <strain evidence="15">cv. HFTH1</strain>
        <tissue evidence="14">Young leaf</tissue>
    </source>
</reference>
<evidence type="ECO:0000256" key="1">
    <source>
        <dbReference type="ARBA" id="ARBA00000032"/>
    </source>
</evidence>
<evidence type="ECO:0000256" key="3">
    <source>
        <dbReference type="ARBA" id="ARBA00004613"/>
    </source>
</evidence>
<dbReference type="Gene3D" id="3.60.21.10">
    <property type="match status" value="2"/>
</dbReference>
<dbReference type="CDD" id="cd07378">
    <property type="entry name" value="MPP_ACP5"/>
    <property type="match status" value="1"/>
</dbReference>
<evidence type="ECO:0000256" key="12">
    <source>
        <dbReference type="SAM" id="SignalP"/>
    </source>
</evidence>
<evidence type="ECO:0000256" key="5">
    <source>
        <dbReference type="ARBA" id="ARBA00012646"/>
    </source>
</evidence>
<dbReference type="InterPro" id="IPR051558">
    <property type="entry name" value="Metallophosphoesterase_PAP"/>
</dbReference>
<comment type="caution">
    <text evidence="14">The sequence shown here is derived from an EMBL/GenBank/DDBJ whole genome shotgun (WGS) entry which is preliminary data.</text>
</comment>
<dbReference type="SUPFAM" id="SSF56300">
    <property type="entry name" value="Metallo-dependent phosphatases"/>
    <property type="match status" value="2"/>
</dbReference>
<dbReference type="EMBL" id="RDQH01000340">
    <property type="protein sequence ID" value="RXH77193.1"/>
    <property type="molecule type" value="Genomic_DNA"/>
</dbReference>
<keyword evidence="9" id="KW-0378">Hydrolase</keyword>
<dbReference type="GO" id="GO:0046872">
    <property type="term" value="F:metal ion binding"/>
    <property type="evidence" value="ECO:0007669"/>
    <property type="project" value="UniProtKB-KW"/>
</dbReference>
<comment type="cofactor">
    <cofactor evidence="2">
        <name>Fe cation</name>
        <dbReference type="ChEBI" id="CHEBI:24875"/>
    </cofactor>
</comment>
<evidence type="ECO:0000256" key="9">
    <source>
        <dbReference type="ARBA" id="ARBA00022801"/>
    </source>
</evidence>
<feature type="chain" id="PRO_5019733418" description="acid phosphatase" evidence="12">
    <location>
        <begin position="29"/>
        <end position="437"/>
    </location>
</feature>
<keyword evidence="8 12" id="KW-0732">Signal</keyword>
<dbReference type="InterPro" id="IPR024927">
    <property type="entry name" value="Acid_PPase"/>
</dbReference>
<evidence type="ECO:0000256" key="8">
    <source>
        <dbReference type="ARBA" id="ARBA00022729"/>
    </source>
</evidence>
<evidence type="ECO:0000313" key="14">
    <source>
        <dbReference type="EMBL" id="RXH77193.1"/>
    </source>
</evidence>
<dbReference type="GO" id="GO:0005576">
    <property type="term" value="C:extracellular region"/>
    <property type="evidence" value="ECO:0007669"/>
    <property type="project" value="UniProtKB-SubCell"/>
</dbReference>
<keyword evidence="11" id="KW-0325">Glycoprotein</keyword>
<evidence type="ECO:0000256" key="4">
    <source>
        <dbReference type="ARBA" id="ARBA00008723"/>
    </source>
</evidence>
<dbReference type="InterPro" id="IPR004843">
    <property type="entry name" value="Calcineurin-like_PHP"/>
</dbReference>
<feature type="domain" description="Calcineurin-like phosphoesterase" evidence="13">
    <location>
        <begin position="44"/>
        <end position="242"/>
    </location>
</feature>
<evidence type="ECO:0000256" key="6">
    <source>
        <dbReference type="ARBA" id="ARBA00022525"/>
    </source>
</evidence>
<dbReference type="AlphaFoldDB" id="A0A498I7Y1"/>
<comment type="subcellular location">
    <subcellularLocation>
        <location evidence="3">Secreted</location>
    </subcellularLocation>
</comment>
<keyword evidence="7" id="KW-0479">Metal-binding</keyword>
<comment type="similarity">
    <text evidence="4">Belongs to the metallophosphoesterase superfamily. Purple acid phosphatase family.</text>
</comment>
<evidence type="ECO:0000256" key="7">
    <source>
        <dbReference type="ARBA" id="ARBA00022723"/>
    </source>
</evidence>
<gene>
    <name evidence="14" type="ORF">DVH24_023467</name>
</gene>
<name>A0A498I7Y1_MALDO</name>
<proteinExistence type="inferred from homology"/>
<keyword evidence="10" id="KW-0862">Zinc</keyword>
<evidence type="ECO:0000256" key="11">
    <source>
        <dbReference type="ARBA" id="ARBA00023180"/>
    </source>
</evidence>
<dbReference type="STRING" id="3750.A0A498I7Y1"/>
<dbReference type="Pfam" id="PF00149">
    <property type="entry name" value="Metallophos"/>
    <property type="match status" value="1"/>
</dbReference>
<dbReference type="PANTHER" id="PTHR10161">
    <property type="entry name" value="TARTRATE-RESISTANT ACID PHOSPHATASE TYPE 5"/>
    <property type="match status" value="1"/>
</dbReference>
<evidence type="ECO:0000256" key="2">
    <source>
        <dbReference type="ARBA" id="ARBA00001962"/>
    </source>
</evidence>
<protein>
    <recommendedName>
        <fullName evidence="5">acid phosphatase</fullName>
        <ecNumber evidence="5">3.1.3.2</ecNumber>
    </recommendedName>
</protein>
<keyword evidence="6" id="KW-0964">Secreted</keyword>
<evidence type="ECO:0000313" key="15">
    <source>
        <dbReference type="Proteomes" id="UP000290289"/>
    </source>
</evidence>
<evidence type="ECO:0000259" key="13">
    <source>
        <dbReference type="Pfam" id="PF00149"/>
    </source>
</evidence>
<feature type="signal peptide" evidence="12">
    <location>
        <begin position="1"/>
        <end position="28"/>
    </location>
</feature>
<dbReference type="Proteomes" id="UP000290289">
    <property type="component" value="Chromosome 14"/>
</dbReference>
<evidence type="ECO:0000256" key="10">
    <source>
        <dbReference type="ARBA" id="ARBA00022833"/>
    </source>
</evidence>
<dbReference type="InterPro" id="IPR029052">
    <property type="entry name" value="Metallo-depent_PP-like"/>
</dbReference>
<dbReference type="FunFam" id="3.60.21.10:FF:000027">
    <property type="entry name" value="Purple acid phosphatase"/>
    <property type="match status" value="1"/>
</dbReference>
<organism evidence="14 15">
    <name type="scientific">Malus domestica</name>
    <name type="common">Apple</name>
    <name type="synonym">Pyrus malus</name>
    <dbReference type="NCBI Taxonomy" id="3750"/>
    <lineage>
        <taxon>Eukaryota</taxon>
        <taxon>Viridiplantae</taxon>
        <taxon>Streptophyta</taxon>
        <taxon>Embryophyta</taxon>
        <taxon>Tracheophyta</taxon>
        <taxon>Spermatophyta</taxon>
        <taxon>Magnoliopsida</taxon>
        <taxon>eudicotyledons</taxon>
        <taxon>Gunneridae</taxon>
        <taxon>Pentapetalae</taxon>
        <taxon>rosids</taxon>
        <taxon>fabids</taxon>
        <taxon>Rosales</taxon>
        <taxon>Rosaceae</taxon>
        <taxon>Amygdaloideae</taxon>
        <taxon>Maleae</taxon>
        <taxon>Malus</taxon>
    </lineage>
</organism>
<dbReference type="GO" id="GO:0003993">
    <property type="term" value="F:acid phosphatase activity"/>
    <property type="evidence" value="ECO:0007669"/>
    <property type="project" value="UniProtKB-EC"/>
</dbReference>
<dbReference type="EC" id="3.1.3.2" evidence="5"/>